<feature type="region of interest" description="Disordered" evidence="1">
    <location>
        <begin position="133"/>
        <end position="184"/>
    </location>
</feature>
<organism evidence="3 4">
    <name type="scientific">Argiope bruennichi</name>
    <name type="common">Wasp spider</name>
    <name type="synonym">Aranea bruennichi</name>
    <dbReference type="NCBI Taxonomy" id="94029"/>
    <lineage>
        <taxon>Eukaryota</taxon>
        <taxon>Metazoa</taxon>
        <taxon>Ecdysozoa</taxon>
        <taxon>Arthropoda</taxon>
        <taxon>Chelicerata</taxon>
        <taxon>Arachnida</taxon>
        <taxon>Araneae</taxon>
        <taxon>Araneomorphae</taxon>
        <taxon>Entelegynae</taxon>
        <taxon>Araneoidea</taxon>
        <taxon>Araneidae</taxon>
        <taxon>Argiope</taxon>
    </lineage>
</organism>
<dbReference type="EMBL" id="JABXBU010000015">
    <property type="protein sequence ID" value="KAF8787789.1"/>
    <property type="molecule type" value="Genomic_DNA"/>
</dbReference>
<feature type="compositionally biased region" description="Basic and acidic residues" evidence="1">
    <location>
        <begin position="224"/>
        <end position="242"/>
    </location>
</feature>
<proteinExistence type="predicted"/>
<reference evidence="3" key="1">
    <citation type="journal article" date="2020" name="bioRxiv">
        <title>Chromosome-level reference genome of the European wasp spider Argiope bruennichi: a resource for studies on range expansion and evolutionary adaptation.</title>
        <authorList>
            <person name="Sheffer M.M."/>
            <person name="Hoppe A."/>
            <person name="Krehenwinkel H."/>
            <person name="Uhl G."/>
            <person name="Kuss A.W."/>
            <person name="Jensen L."/>
            <person name="Jensen C."/>
            <person name="Gillespie R.G."/>
            <person name="Hoff K.J."/>
            <person name="Prost S."/>
        </authorList>
    </citation>
    <scope>NUCLEOTIDE SEQUENCE</scope>
</reference>
<evidence type="ECO:0000313" key="4">
    <source>
        <dbReference type="Proteomes" id="UP000807504"/>
    </source>
</evidence>
<feature type="compositionally biased region" description="Basic and acidic residues" evidence="1">
    <location>
        <begin position="147"/>
        <end position="166"/>
    </location>
</feature>
<feature type="signal peptide" evidence="2">
    <location>
        <begin position="1"/>
        <end position="25"/>
    </location>
</feature>
<keyword evidence="4" id="KW-1185">Reference proteome</keyword>
<reference evidence="3" key="2">
    <citation type="submission" date="2020-06" db="EMBL/GenBank/DDBJ databases">
        <authorList>
            <person name="Sheffer M."/>
        </authorList>
    </citation>
    <scope>NUCLEOTIDE SEQUENCE</scope>
</reference>
<dbReference type="Proteomes" id="UP000807504">
    <property type="component" value="Unassembled WGS sequence"/>
</dbReference>
<feature type="compositionally biased region" description="Basic and acidic residues" evidence="1">
    <location>
        <begin position="202"/>
        <end position="213"/>
    </location>
</feature>
<feature type="chain" id="PRO_5035861395" evidence="2">
    <location>
        <begin position="26"/>
        <end position="279"/>
    </location>
</feature>
<keyword evidence="2" id="KW-0732">Signal</keyword>
<sequence length="279" mass="31620">MKIGACVLILVLLTLRFSEHDAALGKDIQDAYHTWQKLSPSCRWEMDLQMQKTLKGISQKELYESLIRGFEIWDHTQNVDGAPGWKIKDSSINDVVKHIGEDMLCLLHAMEEAWMNHKKEASKKLKTSELRFADSEECSPATDSEVLAEKPVEKNDNVNTGTREEDSSGMNADELPQSLPSISKEEKVEKFRKALFEKQEIDDTENKSERDSLLETSQVAGKLGDVRKESDSPTVSRLKDPVDLSLDEDTHLRNLRLSDCQDDSDVEKQISPLISEDET</sequence>
<feature type="region of interest" description="Disordered" evidence="1">
    <location>
        <begin position="258"/>
        <end position="279"/>
    </location>
</feature>
<accession>A0A8T0FEF7</accession>
<protein>
    <submittedName>
        <fullName evidence="3">Uncharacterized protein</fullName>
    </submittedName>
</protein>
<comment type="caution">
    <text evidence="3">The sequence shown here is derived from an EMBL/GenBank/DDBJ whole genome shotgun (WGS) entry which is preliminary data.</text>
</comment>
<dbReference type="AlphaFoldDB" id="A0A8T0FEF7"/>
<name>A0A8T0FEF7_ARGBR</name>
<evidence type="ECO:0000256" key="1">
    <source>
        <dbReference type="SAM" id="MobiDB-lite"/>
    </source>
</evidence>
<gene>
    <name evidence="3" type="ORF">HNY73_009351</name>
</gene>
<evidence type="ECO:0000256" key="2">
    <source>
        <dbReference type="SAM" id="SignalP"/>
    </source>
</evidence>
<evidence type="ECO:0000313" key="3">
    <source>
        <dbReference type="EMBL" id="KAF8787789.1"/>
    </source>
</evidence>
<feature type="region of interest" description="Disordered" evidence="1">
    <location>
        <begin position="202"/>
        <end position="242"/>
    </location>
</feature>